<reference evidence="9 10" key="1">
    <citation type="submission" date="2017-09" db="EMBL/GenBank/DDBJ databases">
        <title>Depth-based differentiation of microbial function through sediment-hosted aquifers and enrichment of novel symbionts in the deep terrestrial subsurface.</title>
        <authorList>
            <person name="Probst A.J."/>
            <person name="Ladd B."/>
            <person name="Jarett J.K."/>
            <person name="Geller-Mcgrath D.E."/>
            <person name="Sieber C.M."/>
            <person name="Emerson J.B."/>
            <person name="Anantharaman K."/>
            <person name="Thomas B.C."/>
            <person name="Malmstrom R."/>
            <person name="Stieglmeier M."/>
            <person name="Klingl A."/>
            <person name="Woyke T."/>
            <person name="Ryan C.M."/>
            <person name="Banfield J.F."/>
        </authorList>
    </citation>
    <scope>NUCLEOTIDE SEQUENCE [LARGE SCALE GENOMIC DNA]</scope>
    <source>
        <strain evidence="9">CG23_combo_of_CG06-09_8_20_14_all_40_13</strain>
    </source>
</reference>
<dbReference type="GO" id="GO:0003735">
    <property type="term" value="F:structural constituent of ribosome"/>
    <property type="evidence" value="ECO:0007669"/>
    <property type="project" value="InterPro"/>
</dbReference>
<dbReference type="GO" id="GO:0019843">
    <property type="term" value="F:rRNA binding"/>
    <property type="evidence" value="ECO:0007669"/>
    <property type="project" value="UniProtKB-UniRule"/>
</dbReference>
<dbReference type="InterPro" id="IPR002132">
    <property type="entry name" value="Ribosomal_uL5"/>
</dbReference>
<dbReference type="AlphaFoldDB" id="A0A2G9YSV2"/>
<sequence>MKKLLDKNDKIALQKLSAKYGFKNELQMPKISKVVINCGFNPARDNEAILKEMKLNLAKITGQIPAIRKAKKAIAGFKIRKGDPVGYIVTLRGRRMHDFLEKLIRVALPRIRDFKGLDTKGFDGHGNYTLALREHITFPEIQAEEADKLFGMQISIVTTAGNNEVAKDLLQNLGFVYRG</sequence>
<evidence type="ECO:0000259" key="8">
    <source>
        <dbReference type="Pfam" id="PF00673"/>
    </source>
</evidence>
<accession>A0A2G9YSV2</accession>
<dbReference type="GO" id="GO:1990904">
    <property type="term" value="C:ribonucleoprotein complex"/>
    <property type="evidence" value="ECO:0007669"/>
    <property type="project" value="UniProtKB-KW"/>
</dbReference>
<feature type="domain" description="Large ribosomal subunit protein uL5 N-terminal" evidence="7">
    <location>
        <begin position="24"/>
        <end position="80"/>
    </location>
</feature>
<comment type="caution">
    <text evidence="9">The sequence shown here is derived from an EMBL/GenBank/DDBJ whole genome shotgun (WGS) entry which is preliminary data.</text>
</comment>
<comment type="function">
    <text evidence="5">This is 1 of the proteins that bind and probably mediate the attachment of the 5S RNA into the large ribosomal subunit, where it forms part of the central protuberance. In the 70S ribosome it contacts protein S13 of the 30S subunit (bridge B1b), connecting the 2 subunits; this bridge is implicated in subunit movement. Contacts the P site tRNA; the 5S rRNA and some of its associated proteins might help stabilize positioning of ribosome-bound tRNAs.</text>
</comment>
<name>A0A2G9YSV2_9BACT</name>
<evidence type="ECO:0000313" key="9">
    <source>
        <dbReference type="EMBL" id="PIP21581.1"/>
    </source>
</evidence>
<dbReference type="NCBIfam" id="NF000585">
    <property type="entry name" value="PRK00010.1"/>
    <property type="match status" value="1"/>
</dbReference>
<keyword evidence="3 5" id="KW-0687">Ribonucleoprotein</keyword>
<dbReference type="FunFam" id="3.30.1440.10:FF:000001">
    <property type="entry name" value="50S ribosomal protein L5"/>
    <property type="match status" value="1"/>
</dbReference>
<gene>
    <name evidence="5" type="primary">rplE</name>
    <name evidence="9" type="ORF">COX39_02245</name>
</gene>
<comment type="similarity">
    <text evidence="1 5 6">Belongs to the universal ribosomal protein uL5 family.</text>
</comment>
<evidence type="ECO:0000256" key="5">
    <source>
        <dbReference type="HAMAP-Rule" id="MF_01333"/>
    </source>
</evidence>
<dbReference type="InterPro" id="IPR031309">
    <property type="entry name" value="Ribosomal_uL5_C"/>
</dbReference>
<evidence type="ECO:0000259" key="7">
    <source>
        <dbReference type="Pfam" id="PF00281"/>
    </source>
</evidence>
<dbReference type="GO" id="GO:0006412">
    <property type="term" value="P:translation"/>
    <property type="evidence" value="ECO:0007669"/>
    <property type="project" value="UniProtKB-UniRule"/>
</dbReference>
<dbReference type="Gene3D" id="3.30.1440.10">
    <property type="match status" value="1"/>
</dbReference>
<evidence type="ECO:0000256" key="4">
    <source>
        <dbReference type="ARBA" id="ARBA00035245"/>
    </source>
</evidence>
<keyword evidence="5" id="KW-0820">tRNA-binding</keyword>
<keyword evidence="5" id="KW-0694">RNA-binding</keyword>
<dbReference type="GO" id="GO:0005840">
    <property type="term" value="C:ribosome"/>
    <property type="evidence" value="ECO:0007669"/>
    <property type="project" value="UniProtKB-KW"/>
</dbReference>
<keyword evidence="2 5" id="KW-0689">Ribosomal protein</keyword>
<evidence type="ECO:0000256" key="1">
    <source>
        <dbReference type="ARBA" id="ARBA00008553"/>
    </source>
</evidence>
<evidence type="ECO:0000256" key="3">
    <source>
        <dbReference type="ARBA" id="ARBA00023274"/>
    </source>
</evidence>
<keyword evidence="5" id="KW-0699">rRNA-binding</keyword>
<comment type="subunit">
    <text evidence="5">Part of the 50S ribosomal subunit; part of the 5S rRNA/L5/L18/L25 subcomplex. Contacts the 5S rRNA and the P site tRNA. Forms a bridge to the 30S subunit in the 70S ribosome.</text>
</comment>
<dbReference type="PANTHER" id="PTHR11994">
    <property type="entry name" value="60S RIBOSOMAL PROTEIN L11-RELATED"/>
    <property type="match status" value="1"/>
</dbReference>
<organism evidence="9 10">
    <name type="scientific">Candidatus Nealsonbacteria bacterium CG23_combo_of_CG06-09_8_20_14_all_40_13</name>
    <dbReference type="NCBI Taxonomy" id="1974724"/>
    <lineage>
        <taxon>Bacteria</taxon>
        <taxon>Candidatus Nealsoniibacteriota</taxon>
    </lineage>
</organism>
<dbReference type="PIRSF" id="PIRSF002161">
    <property type="entry name" value="Ribosomal_L5"/>
    <property type="match status" value="1"/>
</dbReference>
<protein>
    <recommendedName>
        <fullName evidence="4 5">Large ribosomal subunit protein uL5</fullName>
    </recommendedName>
</protein>
<dbReference type="HAMAP" id="MF_01333_B">
    <property type="entry name" value="Ribosomal_uL5_B"/>
    <property type="match status" value="1"/>
</dbReference>
<proteinExistence type="inferred from homology"/>
<feature type="domain" description="Large ribosomal subunit protein uL5 C-terminal" evidence="8">
    <location>
        <begin position="84"/>
        <end position="176"/>
    </location>
</feature>
<dbReference type="InterPro" id="IPR020930">
    <property type="entry name" value="Ribosomal_uL5_bac-type"/>
</dbReference>
<dbReference type="InterPro" id="IPR031310">
    <property type="entry name" value="Ribosomal_uL5_N"/>
</dbReference>
<dbReference type="GO" id="GO:0000049">
    <property type="term" value="F:tRNA binding"/>
    <property type="evidence" value="ECO:0007669"/>
    <property type="project" value="UniProtKB-UniRule"/>
</dbReference>
<dbReference type="InterPro" id="IPR022803">
    <property type="entry name" value="Ribosomal_uL5_dom_sf"/>
</dbReference>
<dbReference type="Proteomes" id="UP000231567">
    <property type="component" value="Unassembled WGS sequence"/>
</dbReference>
<dbReference type="EMBL" id="PCRM01000033">
    <property type="protein sequence ID" value="PIP21581.1"/>
    <property type="molecule type" value="Genomic_DNA"/>
</dbReference>
<evidence type="ECO:0000256" key="2">
    <source>
        <dbReference type="ARBA" id="ARBA00022980"/>
    </source>
</evidence>
<evidence type="ECO:0000256" key="6">
    <source>
        <dbReference type="RuleBase" id="RU003930"/>
    </source>
</evidence>
<dbReference type="Pfam" id="PF00673">
    <property type="entry name" value="Ribosomal_L5_C"/>
    <property type="match status" value="1"/>
</dbReference>
<evidence type="ECO:0000313" key="10">
    <source>
        <dbReference type="Proteomes" id="UP000231567"/>
    </source>
</evidence>
<dbReference type="Pfam" id="PF00281">
    <property type="entry name" value="Ribosomal_L5"/>
    <property type="match status" value="1"/>
</dbReference>
<dbReference type="SUPFAM" id="SSF55282">
    <property type="entry name" value="RL5-like"/>
    <property type="match status" value="1"/>
</dbReference>